<accession>A0A7W9GJK6</accession>
<organism evidence="1 2">
    <name type="scientific">Nonomuraea jabiensis</name>
    <dbReference type="NCBI Taxonomy" id="882448"/>
    <lineage>
        <taxon>Bacteria</taxon>
        <taxon>Bacillati</taxon>
        <taxon>Actinomycetota</taxon>
        <taxon>Actinomycetes</taxon>
        <taxon>Streptosporangiales</taxon>
        <taxon>Streptosporangiaceae</taxon>
        <taxon>Nonomuraea</taxon>
    </lineage>
</organism>
<proteinExistence type="predicted"/>
<reference evidence="1 2" key="1">
    <citation type="submission" date="2020-08" db="EMBL/GenBank/DDBJ databases">
        <title>Sequencing the genomes of 1000 actinobacteria strains.</title>
        <authorList>
            <person name="Klenk H.-P."/>
        </authorList>
    </citation>
    <scope>NUCLEOTIDE SEQUENCE [LARGE SCALE GENOMIC DNA]</scope>
    <source>
        <strain evidence="1 2">DSM 45507</strain>
    </source>
</reference>
<gene>
    <name evidence="1" type="ORF">HD596_011754</name>
</gene>
<evidence type="ECO:0000313" key="1">
    <source>
        <dbReference type="EMBL" id="MBB5784998.1"/>
    </source>
</evidence>
<dbReference type="Proteomes" id="UP000579153">
    <property type="component" value="Unassembled WGS sequence"/>
</dbReference>
<keyword evidence="2" id="KW-1185">Reference proteome</keyword>
<dbReference type="EMBL" id="JACHMB010000001">
    <property type="protein sequence ID" value="MBB5784998.1"/>
    <property type="molecule type" value="Genomic_DNA"/>
</dbReference>
<protein>
    <submittedName>
        <fullName evidence="1">Uncharacterized protein</fullName>
    </submittedName>
</protein>
<dbReference type="RefSeq" id="WP_281398372.1">
    <property type="nucleotide sequence ID" value="NZ_JACHMB010000001.1"/>
</dbReference>
<comment type="caution">
    <text evidence="1">The sequence shown here is derived from an EMBL/GenBank/DDBJ whole genome shotgun (WGS) entry which is preliminary data.</text>
</comment>
<dbReference type="AlphaFoldDB" id="A0A7W9GJK6"/>
<sequence>MRLRGETARDGPAAARAAALFAEVSMGHFAKHATAQNDRTTR</sequence>
<name>A0A7W9GJK6_9ACTN</name>
<evidence type="ECO:0000313" key="2">
    <source>
        <dbReference type="Proteomes" id="UP000579153"/>
    </source>
</evidence>